<reference evidence="4" key="1">
    <citation type="submission" date="2022-07" db="EMBL/GenBank/DDBJ databases">
        <title>Alkalimarinus sp. nov., isolated from gut of a Alitta virens.</title>
        <authorList>
            <person name="Yang A.I."/>
            <person name="Shin N.-R."/>
        </authorList>
    </citation>
    <scope>NUCLEOTIDE SEQUENCE</scope>
    <source>
        <strain evidence="4">FA028</strain>
    </source>
</reference>
<evidence type="ECO:0000313" key="5">
    <source>
        <dbReference type="Proteomes" id="UP001164472"/>
    </source>
</evidence>
<keyword evidence="1" id="KW-1133">Transmembrane helix</keyword>
<feature type="transmembrane region" description="Helical" evidence="1">
    <location>
        <begin position="752"/>
        <end position="769"/>
    </location>
</feature>
<name>A0A9E8HQ83_9ALTE</name>
<dbReference type="PANTHER" id="PTHR45737:SF6">
    <property type="entry name" value="VON WILLEBRAND FACTOR A DOMAIN-CONTAINING PROTEIN 5A"/>
    <property type="match status" value="1"/>
</dbReference>
<dbReference type="InterPro" id="IPR002035">
    <property type="entry name" value="VWF_A"/>
</dbReference>
<dbReference type="SMART" id="SM00609">
    <property type="entry name" value="VIT"/>
    <property type="match status" value="1"/>
</dbReference>
<evidence type="ECO:0000259" key="3">
    <source>
        <dbReference type="PROSITE" id="PS51468"/>
    </source>
</evidence>
<dbReference type="InterPro" id="IPR022440">
    <property type="entry name" value="CHP03788"/>
</dbReference>
<dbReference type="PANTHER" id="PTHR45737">
    <property type="entry name" value="VON WILLEBRAND FACTOR A DOMAIN-CONTAINING PROTEIN 5A"/>
    <property type="match status" value="1"/>
</dbReference>
<feature type="domain" description="VIT" evidence="3">
    <location>
        <begin position="84"/>
        <end position="212"/>
    </location>
</feature>
<keyword evidence="1" id="KW-0812">Transmembrane</keyword>
<dbReference type="Pfam" id="PF08487">
    <property type="entry name" value="VIT"/>
    <property type="match status" value="1"/>
</dbReference>
<dbReference type="PROSITE" id="PS50234">
    <property type="entry name" value="VWFA"/>
    <property type="match status" value="1"/>
</dbReference>
<dbReference type="SMART" id="SM00327">
    <property type="entry name" value="VWA"/>
    <property type="match status" value="1"/>
</dbReference>
<organism evidence="4 5">
    <name type="scientific">Alkalimarinus sediminis</name>
    <dbReference type="NCBI Taxonomy" id="1632866"/>
    <lineage>
        <taxon>Bacteria</taxon>
        <taxon>Pseudomonadati</taxon>
        <taxon>Pseudomonadota</taxon>
        <taxon>Gammaproteobacteria</taxon>
        <taxon>Alteromonadales</taxon>
        <taxon>Alteromonadaceae</taxon>
        <taxon>Alkalimarinus</taxon>
    </lineage>
</organism>
<evidence type="ECO:0000313" key="4">
    <source>
        <dbReference type="EMBL" id="UZW74546.1"/>
    </source>
</evidence>
<dbReference type="AlphaFoldDB" id="A0A9E8HQ83"/>
<accession>A0A9E8HQ83</accession>
<keyword evidence="5" id="KW-1185">Reference proteome</keyword>
<dbReference type="InterPro" id="IPR036465">
    <property type="entry name" value="vWFA_dom_sf"/>
</dbReference>
<dbReference type="EMBL" id="CP101527">
    <property type="protein sequence ID" value="UZW74546.1"/>
    <property type="molecule type" value="Genomic_DNA"/>
</dbReference>
<sequence>MGLTVTGMQFVVKRGEGGRTQTPSMTTWWYSRLQDMLMLVALLLLLTGYSLSAQAFTERGAEHEITLDQVDSGRLLWKPLVPNQGSGMSHGVTRYKPATLLEEDVDINVSGLILTATLKQRFKNDTSEWLEAVYAFPLPEDAALYQMEMRVGNRLIKGKIKEKAQAKKIYQKAKAAGKKAALVEQQRPNLFTNNIANIPPGETIEITLEYNQVVRYDHGMFELRFPLTSTPRYFPGTSIAEDGVAHKLPMSEEQVETISSHINKQAPSAPIDASTGWALPTTRVPDAHLISPFTIPLAAMPDNTHKATLVATIDAGFAVRNLESLSHQVVVQPQVHDDPAKRGQNRYEVKLKSGKSAMDRDFILTWKPQVGAEPKAALFSEEWQGEQYSLLMVMPPQQLPEEMILPREQIFVVDTSGSMGGESIRQAKASLAKALHSLRAGDRFNVIEFNSFTHTLFKHSVPASPQKIAEALNYVRNLQASGGTEISSALTAGFSGAVYPGYLRQVMFITDGSVGNETALFEQIQQELGDSRLFTIGIGSAPNSYFMRKAAEFGRGSFTYISDLAEVEIKLERLFDKLRAPVLSDLAMNLVETDTSTSFEHYPSKVNDLYLGEPVIQVIKHTNNASAIKLSANSVGMYQSQTPLWEQAINLKDAKQAKGIATYWARQKIESLVDAASINSSAENKERSRERVVEVALKHHLVSPYTSLVAVEEVVSRPDELALKKDSVPQLLPKGSTAKMARFPQTATSSQLYMLAGFLCYMLGVGLFYQRRFKAPFKKHISPTKGISL</sequence>
<dbReference type="RefSeq" id="WP_251812632.1">
    <property type="nucleotide sequence ID" value="NZ_CP101527.1"/>
</dbReference>
<evidence type="ECO:0000256" key="1">
    <source>
        <dbReference type="SAM" id="Phobius"/>
    </source>
</evidence>
<feature type="domain" description="VWFA" evidence="2">
    <location>
        <begin position="408"/>
        <end position="578"/>
    </location>
</feature>
<keyword evidence="1" id="KW-0472">Membrane</keyword>
<dbReference type="PROSITE" id="PS51468">
    <property type="entry name" value="VIT"/>
    <property type="match status" value="1"/>
</dbReference>
<dbReference type="SUPFAM" id="SSF53300">
    <property type="entry name" value="vWA-like"/>
    <property type="match status" value="1"/>
</dbReference>
<evidence type="ECO:0000259" key="2">
    <source>
        <dbReference type="PROSITE" id="PS50234"/>
    </source>
</evidence>
<protein>
    <submittedName>
        <fullName evidence="4">Marine proteobacterial sortase target protein</fullName>
    </submittedName>
</protein>
<proteinExistence type="predicted"/>
<dbReference type="Pfam" id="PF13768">
    <property type="entry name" value="VWA_3"/>
    <property type="match status" value="1"/>
</dbReference>
<dbReference type="InterPro" id="IPR013694">
    <property type="entry name" value="VIT"/>
</dbReference>
<dbReference type="Gene3D" id="3.40.50.410">
    <property type="entry name" value="von Willebrand factor, type A domain"/>
    <property type="match status" value="1"/>
</dbReference>
<gene>
    <name evidence="4" type="ORF">NNL22_16205</name>
</gene>
<dbReference type="NCBIfam" id="TIGR03788">
    <property type="entry name" value="marine_srt_targ"/>
    <property type="match status" value="1"/>
</dbReference>
<dbReference type="KEGG" id="asem:NNL22_16205"/>
<dbReference type="Proteomes" id="UP001164472">
    <property type="component" value="Chromosome"/>
</dbReference>